<accession>A0A346E0L3</accession>
<gene>
    <name evidence="1" type="ORF">C9I84_131</name>
</gene>
<evidence type="ECO:0000313" key="2">
    <source>
        <dbReference type="Proteomes" id="UP000257084"/>
    </source>
</evidence>
<keyword evidence="2" id="KW-1185">Reference proteome</keyword>
<dbReference type="Proteomes" id="UP000257084">
    <property type="component" value="Chromosome"/>
</dbReference>
<dbReference type="KEGG" id="vfg:C9I84_131"/>
<dbReference type="AlphaFoldDB" id="A0A346E0L3"/>
<organism evidence="1 2">
    <name type="scientific">Candidatus Vidania fulgoroideorum</name>
    <dbReference type="NCBI Taxonomy" id="881286"/>
    <lineage>
        <taxon>Bacteria</taxon>
        <taxon>Pseudomonadati</taxon>
        <taxon>Pseudomonadota</taxon>
        <taxon>Betaproteobacteria</taxon>
        <taxon>Candidatus Vidania</taxon>
    </lineage>
</organism>
<dbReference type="Gene3D" id="1.20.1440.100">
    <property type="entry name" value="SG protein - dephosphorylation function"/>
    <property type="match status" value="1"/>
</dbReference>
<name>A0A346E0L3_9PROT</name>
<dbReference type="NCBIfam" id="TIGR01488">
    <property type="entry name" value="HAD-SF-IB"/>
    <property type="match status" value="1"/>
</dbReference>
<dbReference type="EMBL" id="CP028360">
    <property type="protein sequence ID" value="AXN02518.1"/>
    <property type="molecule type" value="Genomic_DNA"/>
</dbReference>
<evidence type="ECO:0000313" key="1">
    <source>
        <dbReference type="EMBL" id="AXN02518.1"/>
    </source>
</evidence>
<dbReference type="SUPFAM" id="SSF56784">
    <property type="entry name" value="HAD-like"/>
    <property type="match status" value="1"/>
</dbReference>
<dbReference type="InterPro" id="IPR023214">
    <property type="entry name" value="HAD_sf"/>
</dbReference>
<dbReference type="Pfam" id="PF12710">
    <property type="entry name" value="HAD"/>
    <property type="match status" value="1"/>
</dbReference>
<sequence>MKIALFDLDKTLLSIDCEKYLFIYLQKKNIVSKKILNDNEKFYKDYENGVLNIELYTEFFVKNIVYNINKKILLKFVNSIRKMYITEMMNILKLHKKKKHKCIITTSSYKKISNPICKKIFKIKDILSNDFIRKDDVIKPKIKGTPNIGYGKVKNFKKWKKKNGIKKCKTFFYSDSINDLPLLNYSNYPYAVNPDKKLLDELKKNKKIKLLIF</sequence>
<dbReference type="Gene3D" id="3.40.50.1000">
    <property type="entry name" value="HAD superfamily/HAD-like"/>
    <property type="match status" value="1"/>
</dbReference>
<dbReference type="InterPro" id="IPR036412">
    <property type="entry name" value="HAD-like_sf"/>
</dbReference>
<reference evidence="1 2" key="1">
    <citation type="submission" date="2018-03" db="EMBL/GenBank/DDBJ databases">
        <title>A parallel universe: an anciently diverged bacterial symbiosis in a Hawaiian planthopper (Hemiptera: Cixiidae) reveals rearranged nutritional responsibilities.</title>
        <authorList>
            <person name="Bennett G."/>
            <person name="Mao M."/>
        </authorList>
    </citation>
    <scope>NUCLEOTIDE SEQUENCE [LARGE SCALE GENOMIC DNA]</scope>
    <source>
        <strain evidence="1 2">OLIH</strain>
    </source>
</reference>
<protein>
    <submittedName>
        <fullName evidence="1">Phosphoserine phosphatase</fullName>
    </submittedName>
</protein>
<proteinExistence type="predicted"/>